<dbReference type="Proteomes" id="UP001610335">
    <property type="component" value="Unassembled WGS sequence"/>
</dbReference>
<sequence length="89" mass="10187">MLVSQVVPARRSGSTMFWMRGPLSRVYKWWVPSLKECRDTSHLGLFRINFVASSTSFPQKPSITGLQHEAPTCHHLFQLLRRRSFGSGP</sequence>
<evidence type="ECO:0000313" key="1">
    <source>
        <dbReference type="EMBL" id="KAL2835219.1"/>
    </source>
</evidence>
<proteinExistence type="predicted"/>
<protein>
    <recommendedName>
        <fullName evidence="3">Secreted protein</fullName>
    </recommendedName>
</protein>
<evidence type="ECO:0000313" key="2">
    <source>
        <dbReference type="Proteomes" id="UP001610335"/>
    </source>
</evidence>
<accession>A0ABR4J5F4</accession>
<evidence type="ECO:0008006" key="3">
    <source>
        <dbReference type="Google" id="ProtNLM"/>
    </source>
</evidence>
<comment type="caution">
    <text evidence="1">The sequence shown here is derived from an EMBL/GenBank/DDBJ whole genome shotgun (WGS) entry which is preliminary data.</text>
</comment>
<reference evidence="1 2" key="1">
    <citation type="submission" date="2024-07" db="EMBL/GenBank/DDBJ databases">
        <title>Section-level genome sequencing and comparative genomics of Aspergillus sections Usti and Cavernicolus.</title>
        <authorList>
            <consortium name="Lawrence Berkeley National Laboratory"/>
            <person name="Nybo J.L."/>
            <person name="Vesth T.C."/>
            <person name="Theobald S."/>
            <person name="Frisvad J.C."/>
            <person name="Larsen T.O."/>
            <person name="Kjaerboelling I."/>
            <person name="Rothschild-Mancinelli K."/>
            <person name="Lyhne E.K."/>
            <person name="Kogle M.E."/>
            <person name="Barry K."/>
            <person name="Clum A."/>
            <person name="Na H."/>
            <person name="Ledsgaard L."/>
            <person name="Lin J."/>
            <person name="Lipzen A."/>
            <person name="Kuo A."/>
            <person name="Riley R."/>
            <person name="Mondo S."/>
            <person name="LaButti K."/>
            <person name="Haridas S."/>
            <person name="Pangalinan J."/>
            <person name="Salamov A.A."/>
            <person name="Simmons B.A."/>
            <person name="Magnuson J.K."/>
            <person name="Chen J."/>
            <person name="Drula E."/>
            <person name="Henrissat B."/>
            <person name="Wiebenga A."/>
            <person name="Lubbers R.J."/>
            <person name="Gomes A.C."/>
            <person name="Makela M.R."/>
            <person name="Stajich J."/>
            <person name="Grigoriev I.V."/>
            <person name="Mortensen U.H."/>
            <person name="De vries R.P."/>
            <person name="Baker S.E."/>
            <person name="Andersen M.R."/>
        </authorList>
    </citation>
    <scope>NUCLEOTIDE SEQUENCE [LARGE SCALE GENOMIC DNA]</scope>
    <source>
        <strain evidence="1 2">CBS 600.67</strain>
    </source>
</reference>
<dbReference type="EMBL" id="JBFXLS010000001">
    <property type="protein sequence ID" value="KAL2835219.1"/>
    <property type="molecule type" value="Genomic_DNA"/>
</dbReference>
<organism evidence="1 2">
    <name type="scientific">Aspergillus cavernicola</name>
    <dbReference type="NCBI Taxonomy" id="176166"/>
    <lineage>
        <taxon>Eukaryota</taxon>
        <taxon>Fungi</taxon>
        <taxon>Dikarya</taxon>
        <taxon>Ascomycota</taxon>
        <taxon>Pezizomycotina</taxon>
        <taxon>Eurotiomycetes</taxon>
        <taxon>Eurotiomycetidae</taxon>
        <taxon>Eurotiales</taxon>
        <taxon>Aspergillaceae</taxon>
        <taxon>Aspergillus</taxon>
        <taxon>Aspergillus subgen. Nidulantes</taxon>
    </lineage>
</organism>
<keyword evidence="2" id="KW-1185">Reference proteome</keyword>
<name>A0ABR4J5F4_9EURO</name>
<gene>
    <name evidence="1" type="ORF">BDW59DRAFT_137342</name>
</gene>